<comment type="caution">
    <text evidence="1">The sequence shown here is derived from an EMBL/GenBank/DDBJ whole genome shotgun (WGS) entry which is preliminary data.</text>
</comment>
<evidence type="ECO:0000313" key="2">
    <source>
        <dbReference type="Proteomes" id="UP000838756"/>
    </source>
</evidence>
<name>A0A8S4RZZ8_9NEOP</name>
<dbReference type="AlphaFoldDB" id="A0A8S4RZZ8"/>
<proteinExistence type="predicted"/>
<accession>A0A8S4RZZ8</accession>
<keyword evidence="2" id="KW-1185">Reference proteome</keyword>
<dbReference type="Proteomes" id="UP000838756">
    <property type="component" value="Unassembled WGS sequence"/>
</dbReference>
<evidence type="ECO:0000313" key="1">
    <source>
        <dbReference type="EMBL" id="CAH2242958.1"/>
    </source>
</evidence>
<sequence length="102" mass="11565">MDATVTDLYIGDKAKEEGKYPAECEERACNVFTDDRSMLLIDFCQIFGSIASRKLFRLFSQLLYAMPTPSPAPMYIGHFLYPRRKNPPNMLPIISPVTGNKT</sequence>
<organism evidence="1 2">
    <name type="scientific">Pararge aegeria aegeria</name>
    <dbReference type="NCBI Taxonomy" id="348720"/>
    <lineage>
        <taxon>Eukaryota</taxon>
        <taxon>Metazoa</taxon>
        <taxon>Ecdysozoa</taxon>
        <taxon>Arthropoda</taxon>
        <taxon>Hexapoda</taxon>
        <taxon>Insecta</taxon>
        <taxon>Pterygota</taxon>
        <taxon>Neoptera</taxon>
        <taxon>Endopterygota</taxon>
        <taxon>Lepidoptera</taxon>
        <taxon>Glossata</taxon>
        <taxon>Ditrysia</taxon>
        <taxon>Papilionoidea</taxon>
        <taxon>Nymphalidae</taxon>
        <taxon>Satyrinae</taxon>
        <taxon>Satyrini</taxon>
        <taxon>Parargina</taxon>
        <taxon>Pararge</taxon>
    </lineage>
</organism>
<protein>
    <submittedName>
        <fullName evidence="1">Jg27872 protein</fullName>
    </submittedName>
</protein>
<reference evidence="1" key="1">
    <citation type="submission" date="2022-03" db="EMBL/GenBank/DDBJ databases">
        <authorList>
            <person name="Lindestad O."/>
        </authorList>
    </citation>
    <scope>NUCLEOTIDE SEQUENCE</scope>
</reference>
<gene>
    <name evidence="1" type="primary">jg27872</name>
    <name evidence="1" type="ORF">PAEG_LOCUS19174</name>
</gene>
<dbReference type="EMBL" id="CAKXAJ010025708">
    <property type="protein sequence ID" value="CAH2242958.1"/>
    <property type="molecule type" value="Genomic_DNA"/>
</dbReference>